<dbReference type="OrthoDB" id="99798at2759"/>
<dbReference type="Gene3D" id="1.20.120.1760">
    <property type="match status" value="1"/>
</dbReference>
<dbReference type="EMBL" id="QXFZ01000044">
    <property type="protein sequence ID" value="KAE9137521.1"/>
    <property type="molecule type" value="Genomic_DNA"/>
</dbReference>
<feature type="region of interest" description="Disordered" evidence="3">
    <location>
        <begin position="21"/>
        <end position="68"/>
    </location>
</feature>
<dbReference type="EMBL" id="QXFX01000043">
    <property type="protein sequence ID" value="KAE9136474.1"/>
    <property type="molecule type" value="Genomic_DNA"/>
</dbReference>
<dbReference type="EMBL" id="QXGB01000051">
    <property type="protein sequence ID" value="KAE9234161.1"/>
    <property type="molecule type" value="Genomic_DNA"/>
</dbReference>
<evidence type="ECO:0000313" key="6">
    <source>
        <dbReference type="EMBL" id="KAE9003431.1"/>
    </source>
</evidence>
<reference evidence="15 16" key="1">
    <citation type="submission" date="2018-08" db="EMBL/GenBank/DDBJ databases">
        <title>Genomic investigation of the strawberry pathogen Phytophthora fragariae indicates pathogenicity is determined by transcriptional variation in three key races.</title>
        <authorList>
            <person name="Adams T.M."/>
            <person name="Armitage A.D."/>
            <person name="Sobczyk M.K."/>
            <person name="Bates H.J."/>
            <person name="Dunwell J.M."/>
            <person name="Nellist C.F."/>
            <person name="Harrison R.J."/>
        </authorList>
    </citation>
    <scope>NUCLEOTIDE SEQUENCE [LARGE SCALE GENOMIC DNA]</scope>
    <source>
        <strain evidence="13 17">A4</strain>
        <strain evidence="12 18">BC-1</strain>
        <strain evidence="11 22">BC-23</strain>
        <strain evidence="10 16">NOV-27</strain>
        <strain evidence="9 19">NOV-5</strain>
        <strain evidence="8 20">NOV-71</strain>
        <strain evidence="14 23">NOV-77</strain>
        <strain evidence="5 15">NOV-9</strain>
        <strain evidence="7 24">ONT-3</strain>
        <strain evidence="6 21">SCRP245</strain>
    </source>
</reference>
<dbReference type="EMBL" id="QXGF01000053">
    <property type="protein sequence ID" value="KAE8948321.1"/>
    <property type="molecule type" value="Genomic_DNA"/>
</dbReference>
<evidence type="ECO:0000313" key="7">
    <source>
        <dbReference type="EMBL" id="KAE9136474.1"/>
    </source>
</evidence>
<evidence type="ECO:0000313" key="15">
    <source>
        <dbReference type="Proteomes" id="UP000429523"/>
    </source>
</evidence>
<evidence type="ECO:0000313" key="9">
    <source>
        <dbReference type="EMBL" id="KAE9154403.1"/>
    </source>
</evidence>
<dbReference type="Proteomes" id="UP000429523">
    <property type="component" value="Unassembled WGS sequence"/>
</dbReference>
<dbReference type="Proteomes" id="UP000486351">
    <property type="component" value="Unassembled WGS sequence"/>
</dbReference>
<dbReference type="Proteomes" id="UP000433483">
    <property type="component" value="Unassembled WGS sequence"/>
</dbReference>
<evidence type="ECO:0000313" key="24">
    <source>
        <dbReference type="Proteomes" id="UP000488956"/>
    </source>
</evidence>
<dbReference type="GO" id="GO:0016780">
    <property type="term" value="F:phosphotransferase activity, for other substituted phosphate groups"/>
    <property type="evidence" value="ECO:0007669"/>
    <property type="project" value="InterPro"/>
</dbReference>
<evidence type="ECO:0000313" key="20">
    <source>
        <dbReference type="Proteomes" id="UP000441208"/>
    </source>
</evidence>
<evidence type="ECO:0000313" key="17">
    <source>
        <dbReference type="Proteomes" id="UP000437068"/>
    </source>
</evidence>
<dbReference type="PROSITE" id="PS00379">
    <property type="entry name" value="CDP_ALCOHOL_P_TRANSF"/>
    <property type="match status" value="1"/>
</dbReference>
<dbReference type="Proteomes" id="UP000460718">
    <property type="component" value="Unassembled WGS sequence"/>
</dbReference>
<dbReference type="Proteomes" id="UP000437068">
    <property type="component" value="Unassembled WGS sequence"/>
</dbReference>
<dbReference type="EMBL" id="QXGD01000051">
    <property type="protein sequence ID" value="KAE9256078.1"/>
    <property type="molecule type" value="Genomic_DNA"/>
</dbReference>
<dbReference type="InterPro" id="IPR048254">
    <property type="entry name" value="CDP_ALCOHOL_P_TRANSF_CS"/>
</dbReference>
<evidence type="ECO:0000313" key="19">
    <source>
        <dbReference type="Proteomes" id="UP000440732"/>
    </source>
</evidence>
<keyword evidence="1 2" id="KW-0808">Transferase</keyword>
<dbReference type="Proteomes" id="UP000441208">
    <property type="component" value="Unassembled WGS sequence"/>
</dbReference>
<evidence type="ECO:0000313" key="23">
    <source>
        <dbReference type="Proteomes" id="UP000486351"/>
    </source>
</evidence>
<evidence type="ECO:0000313" key="5">
    <source>
        <dbReference type="EMBL" id="KAE8948321.1"/>
    </source>
</evidence>
<feature type="transmembrane region" description="Helical" evidence="4">
    <location>
        <begin position="183"/>
        <end position="201"/>
    </location>
</feature>
<feature type="transmembrane region" description="Helical" evidence="4">
    <location>
        <begin position="105"/>
        <end position="127"/>
    </location>
</feature>
<evidence type="ECO:0000313" key="8">
    <source>
        <dbReference type="EMBL" id="KAE9137521.1"/>
    </source>
</evidence>
<dbReference type="Proteomes" id="UP000440732">
    <property type="component" value="Unassembled WGS sequence"/>
</dbReference>
<evidence type="ECO:0000313" key="11">
    <source>
        <dbReference type="EMBL" id="KAE9253013.1"/>
    </source>
</evidence>
<organism evidence="8 20">
    <name type="scientific">Phytophthora fragariae</name>
    <dbReference type="NCBI Taxonomy" id="53985"/>
    <lineage>
        <taxon>Eukaryota</taxon>
        <taxon>Sar</taxon>
        <taxon>Stramenopiles</taxon>
        <taxon>Oomycota</taxon>
        <taxon>Peronosporomycetes</taxon>
        <taxon>Peronosporales</taxon>
        <taxon>Peronosporaceae</taxon>
        <taxon>Phytophthora</taxon>
    </lineage>
</organism>
<gene>
    <name evidence="13" type="ORF">PF001_g1449</name>
    <name evidence="12" type="ORF">PF002_g2053</name>
    <name evidence="11" type="ORF">PF004_g1722</name>
    <name evidence="10" type="ORF">PF005_g2020</name>
    <name evidence="9" type="ORF">PF006_g1555</name>
    <name evidence="8" type="ORF">PF007_g1764</name>
    <name evidence="14" type="ORF">PF008_g1414</name>
    <name evidence="5" type="ORF">PF009_g2112</name>
    <name evidence="7" type="ORF">PF010_g1688</name>
    <name evidence="6" type="ORF">PF011_g12896</name>
</gene>
<evidence type="ECO:0000313" key="21">
    <source>
        <dbReference type="Proteomes" id="UP000460718"/>
    </source>
</evidence>
<dbReference type="GO" id="GO:0016020">
    <property type="term" value="C:membrane"/>
    <property type="evidence" value="ECO:0007669"/>
    <property type="project" value="InterPro"/>
</dbReference>
<evidence type="ECO:0000313" key="18">
    <source>
        <dbReference type="Proteomes" id="UP000440367"/>
    </source>
</evidence>
<keyword evidence="4" id="KW-0812">Transmembrane</keyword>
<keyword evidence="16" id="KW-1185">Reference proteome</keyword>
<evidence type="ECO:0000256" key="3">
    <source>
        <dbReference type="SAM" id="MobiDB-lite"/>
    </source>
</evidence>
<dbReference type="EMBL" id="QXGE01000035">
    <property type="protein sequence ID" value="KAE9328383.1"/>
    <property type="molecule type" value="Genomic_DNA"/>
</dbReference>
<evidence type="ECO:0000256" key="1">
    <source>
        <dbReference type="ARBA" id="ARBA00022679"/>
    </source>
</evidence>
<dbReference type="GO" id="GO:0008654">
    <property type="term" value="P:phospholipid biosynthetic process"/>
    <property type="evidence" value="ECO:0007669"/>
    <property type="project" value="InterPro"/>
</dbReference>
<dbReference type="Proteomes" id="UP000440367">
    <property type="component" value="Unassembled WGS sequence"/>
</dbReference>
<evidence type="ECO:0000256" key="4">
    <source>
        <dbReference type="SAM" id="Phobius"/>
    </source>
</evidence>
<accession>A0A6A3TJD8</accession>
<evidence type="ECO:0008006" key="25">
    <source>
        <dbReference type="Google" id="ProtNLM"/>
    </source>
</evidence>
<sequence length="391" mass="43577">MPSVDAKQSDEMYGMTIDVTKGVKHRAGSRSNSPTSSGDEQSDTMKLAPKSSSPLASSSGSFSKQPKQESILDRYQKATCTKMYDVEEFVDYYWHRRLAAVPAVIVSYLPFIITPNQITIFGLFLGWASALCLYDSEFHYPLAWEPSHSLLAAALFMFTWIVSDCTDGQVARLCKRGTRTGRILDGVVDGLVIAPNFWIMGSVMQNHYGGNVMYFHLGFWAGMSLWLHAIIYDKIKNVYMENALPQSECDGETVASVRAEYRAARKQSACALDTILLGIYSVYLTVQASFTSDAASQAELDRQTLLASCTSEYHEAYRQRFGGLVRVASFLGISAHVTAVYVAYFLAIFDWDAIFYMQFYPLVLLNIVLIGVLIQYQRSGMATFTPKDAAL</sequence>
<comment type="similarity">
    <text evidence="2">Belongs to the CDP-alcohol phosphatidyltransferase class-I family.</text>
</comment>
<name>A0A6A3TJD8_9STRA</name>
<evidence type="ECO:0000313" key="10">
    <source>
        <dbReference type="EMBL" id="KAE9234161.1"/>
    </source>
</evidence>
<evidence type="ECO:0000313" key="13">
    <source>
        <dbReference type="EMBL" id="KAE9328383.1"/>
    </source>
</evidence>
<keyword evidence="4" id="KW-0472">Membrane</keyword>
<dbReference type="EMBL" id="QXGA01000039">
    <property type="protein sequence ID" value="KAE9154403.1"/>
    <property type="molecule type" value="Genomic_DNA"/>
</dbReference>
<comment type="caution">
    <text evidence="8">The sequence shown here is derived from an EMBL/GenBank/DDBJ whole genome shotgun (WGS) entry which is preliminary data.</text>
</comment>
<keyword evidence="4" id="KW-1133">Transmembrane helix</keyword>
<feature type="transmembrane region" description="Helical" evidence="4">
    <location>
        <begin position="353"/>
        <end position="374"/>
    </location>
</feature>
<evidence type="ECO:0000313" key="22">
    <source>
        <dbReference type="Proteomes" id="UP000476176"/>
    </source>
</evidence>
<dbReference type="Proteomes" id="UP000476176">
    <property type="component" value="Unassembled WGS sequence"/>
</dbReference>
<dbReference type="InterPro" id="IPR000462">
    <property type="entry name" value="CDP-OH_P_trans"/>
</dbReference>
<evidence type="ECO:0000256" key="2">
    <source>
        <dbReference type="RuleBase" id="RU003750"/>
    </source>
</evidence>
<dbReference type="Pfam" id="PF01066">
    <property type="entry name" value="CDP-OH_P_transf"/>
    <property type="match status" value="1"/>
</dbReference>
<evidence type="ECO:0000313" key="16">
    <source>
        <dbReference type="Proteomes" id="UP000433483"/>
    </source>
</evidence>
<feature type="transmembrane region" description="Helical" evidence="4">
    <location>
        <begin position="213"/>
        <end position="232"/>
    </location>
</feature>
<dbReference type="EMBL" id="QXFW01000769">
    <property type="protein sequence ID" value="KAE9003431.1"/>
    <property type="molecule type" value="Genomic_DNA"/>
</dbReference>
<dbReference type="EMBL" id="QXGC01000044">
    <property type="protein sequence ID" value="KAE9253013.1"/>
    <property type="molecule type" value="Genomic_DNA"/>
</dbReference>
<evidence type="ECO:0000313" key="12">
    <source>
        <dbReference type="EMBL" id="KAE9256078.1"/>
    </source>
</evidence>
<evidence type="ECO:0000313" key="14">
    <source>
        <dbReference type="EMBL" id="KAE9361062.1"/>
    </source>
</evidence>
<feature type="transmembrane region" description="Helical" evidence="4">
    <location>
        <begin position="327"/>
        <end position="347"/>
    </location>
</feature>
<feature type="compositionally biased region" description="Low complexity" evidence="3">
    <location>
        <begin position="46"/>
        <end position="63"/>
    </location>
</feature>
<dbReference type="EMBL" id="QXFY01000034">
    <property type="protein sequence ID" value="KAE9361062.1"/>
    <property type="molecule type" value="Genomic_DNA"/>
</dbReference>
<feature type="compositionally biased region" description="Polar residues" evidence="3">
    <location>
        <begin position="29"/>
        <end position="39"/>
    </location>
</feature>
<protein>
    <recommendedName>
        <fullName evidence="25">CDP-alcohol phosphatidyltransferase</fullName>
    </recommendedName>
</protein>
<dbReference type="InterPro" id="IPR043130">
    <property type="entry name" value="CDP-OH_PTrfase_TM_dom"/>
</dbReference>
<proteinExistence type="inferred from homology"/>
<dbReference type="AlphaFoldDB" id="A0A6A3TJD8"/>
<feature type="transmembrane region" description="Helical" evidence="4">
    <location>
        <begin position="147"/>
        <end position="163"/>
    </location>
</feature>
<dbReference type="Proteomes" id="UP000488956">
    <property type="component" value="Unassembled WGS sequence"/>
</dbReference>